<dbReference type="GO" id="GO:0003700">
    <property type="term" value="F:DNA-binding transcription factor activity"/>
    <property type="evidence" value="ECO:0007669"/>
    <property type="project" value="TreeGrafter"/>
</dbReference>
<evidence type="ECO:0000313" key="7">
    <source>
        <dbReference type="Proteomes" id="UP000294576"/>
    </source>
</evidence>
<dbReference type="PANTHER" id="PTHR30055:SF234">
    <property type="entry name" value="HTH-TYPE TRANSCRIPTIONAL REGULATOR BETI"/>
    <property type="match status" value="1"/>
</dbReference>
<dbReference type="PRINTS" id="PR00455">
    <property type="entry name" value="HTHTETR"/>
</dbReference>
<evidence type="ECO:0000313" key="6">
    <source>
        <dbReference type="EMBL" id="TCU20324.1"/>
    </source>
</evidence>
<dbReference type="SUPFAM" id="SSF46689">
    <property type="entry name" value="Homeodomain-like"/>
    <property type="match status" value="1"/>
</dbReference>
<dbReference type="InterPro" id="IPR009057">
    <property type="entry name" value="Homeodomain-like_sf"/>
</dbReference>
<feature type="DNA-binding region" description="H-T-H motif" evidence="4">
    <location>
        <begin position="44"/>
        <end position="63"/>
    </location>
</feature>
<name>A0A4R3QH44_RHISU</name>
<evidence type="ECO:0000256" key="4">
    <source>
        <dbReference type="PROSITE-ProRule" id="PRU00335"/>
    </source>
</evidence>
<accession>A0A4R3QH44</accession>
<gene>
    <name evidence="6" type="ORF">EV132_101391</name>
</gene>
<dbReference type="Proteomes" id="UP000294576">
    <property type="component" value="Unassembled WGS sequence"/>
</dbReference>
<dbReference type="RefSeq" id="WP_245505668.1">
    <property type="nucleotide sequence ID" value="NZ_SMBH01000001.1"/>
</dbReference>
<protein>
    <submittedName>
        <fullName evidence="6">TetR family transcriptional regulator</fullName>
    </submittedName>
</protein>
<dbReference type="SUPFAM" id="SSF48498">
    <property type="entry name" value="Tetracyclin repressor-like, C-terminal domain"/>
    <property type="match status" value="1"/>
</dbReference>
<reference evidence="6 7" key="1">
    <citation type="submission" date="2019-03" db="EMBL/GenBank/DDBJ databases">
        <title>Genomic Encyclopedia of Type Strains, Phase IV (KMG-V): Genome sequencing to study the core and pangenomes of soil and plant-associated prokaryotes.</title>
        <authorList>
            <person name="Whitman W."/>
        </authorList>
    </citation>
    <scope>NUCLEOTIDE SEQUENCE [LARGE SCALE GENOMIC DNA]</scope>
    <source>
        <strain evidence="6 7">Hc14</strain>
    </source>
</reference>
<keyword evidence="1" id="KW-0805">Transcription regulation</keyword>
<sequence>MTGKAIAGGETKTERRTRADALRNRDKLIAVAAVVFADHGVEGSLEEIARRAGVGIGTLYRHFPTREHLVEVVYRRELRNLATAASDLAATHPADQALEEWMHRFVNYIAAKRGMAQSLRILLNSNSELFAESSGIIAGALRQLVDNAAIKGMIRDDVESTDLLHALSSIYSMPDSPEWRERTGRLIRLLMDGLKWGANKSG</sequence>
<dbReference type="GO" id="GO:0000976">
    <property type="term" value="F:transcription cis-regulatory region binding"/>
    <property type="evidence" value="ECO:0007669"/>
    <property type="project" value="TreeGrafter"/>
</dbReference>
<dbReference type="Pfam" id="PF00440">
    <property type="entry name" value="TetR_N"/>
    <property type="match status" value="1"/>
</dbReference>
<organism evidence="6 7">
    <name type="scientific">Rhizobium sullae</name>
    <name type="common">Rhizobium hedysari</name>
    <dbReference type="NCBI Taxonomy" id="50338"/>
    <lineage>
        <taxon>Bacteria</taxon>
        <taxon>Pseudomonadati</taxon>
        <taxon>Pseudomonadota</taxon>
        <taxon>Alphaproteobacteria</taxon>
        <taxon>Hyphomicrobiales</taxon>
        <taxon>Rhizobiaceae</taxon>
        <taxon>Rhizobium/Agrobacterium group</taxon>
        <taxon>Rhizobium</taxon>
    </lineage>
</organism>
<dbReference type="InterPro" id="IPR036271">
    <property type="entry name" value="Tet_transcr_reg_TetR-rel_C_sf"/>
</dbReference>
<keyword evidence="2 4" id="KW-0238">DNA-binding</keyword>
<dbReference type="AlphaFoldDB" id="A0A4R3QH44"/>
<proteinExistence type="predicted"/>
<dbReference type="InterPro" id="IPR049445">
    <property type="entry name" value="TetR_SbtR-like_C"/>
</dbReference>
<dbReference type="PROSITE" id="PS50977">
    <property type="entry name" value="HTH_TETR_2"/>
    <property type="match status" value="1"/>
</dbReference>
<evidence type="ECO:0000256" key="1">
    <source>
        <dbReference type="ARBA" id="ARBA00023015"/>
    </source>
</evidence>
<dbReference type="InterPro" id="IPR001647">
    <property type="entry name" value="HTH_TetR"/>
</dbReference>
<comment type="caution">
    <text evidence="6">The sequence shown here is derived from an EMBL/GenBank/DDBJ whole genome shotgun (WGS) entry which is preliminary data.</text>
</comment>
<dbReference type="Gene3D" id="1.10.357.10">
    <property type="entry name" value="Tetracycline Repressor, domain 2"/>
    <property type="match status" value="1"/>
</dbReference>
<dbReference type="InterPro" id="IPR050109">
    <property type="entry name" value="HTH-type_TetR-like_transc_reg"/>
</dbReference>
<dbReference type="PANTHER" id="PTHR30055">
    <property type="entry name" value="HTH-TYPE TRANSCRIPTIONAL REGULATOR RUTR"/>
    <property type="match status" value="1"/>
</dbReference>
<feature type="domain" description="HTH tetR-type" evidence="5">
    <location>
        <begin position="22"/>
        <end position="81"/>
    </location>
</feature>
<keyword evidence="3" id="KW-0804">Transcription</keyword>
<dbReference type="EMBL" id="SMBH01000001">
    <property type="protein sequence ID" value="TCU20324.1"/>
    <property type="molecule type" value="Genomic_DNA"/>
</dbReference>
<evidence type="ECO:0000259" key="5">
    <source>
        <dbReference type="PROSITE" id="PS50977"/>
    </source>
</evidence>
<dbReference type="Pfam" id="PF21597">
    <property type="entry name" value="TetR_C_43"/>
    <property type="match status" value="1"/>
</dbReference>
<evidence type="ECO:0000256" key="2">
    <source>
        <dbReference type="ARBA" id="ARBA00023125"/>
    </source>
</evidence>
<evidence type="ECO:0000256" key="3">
    <source>
        <dbReference type="ARBA" id="ARBA00023163"/>
    </source>
</evidence>